<dbReference type="OrthoDB" id="1897584at2759"/>
<comment type="caution">
    <text evidence="2">The sequence shown here is derived from an EMBL/GenBank/DDBJ whole genome shotgun (WGS) entry which is preliminary data.</text>
</comment>
<feature type="region of interest" description="Disordered" evidence="1">
    <location>
        <begin position="1"/>
        <end position="36"/>
    </location>
</feature>
<evidence type="ECO:0000256" key="1">
    <source>
        <dbReference type="SAM" id="MobiDB-lite"/>
    </source>
</evidence>
<dbReference type="AlphaFoldDB" id="A0A0K9P5T9"/>
<protein>
    <submittedName>
        <fullName evidence="2">Uncharacterized protein</fullName>
    </submittedName>
</protein>
<name>A0A0K9P5T9_ZOSMR</name>
<sequence length="214" mass="24090">MTAAGKGSGKRKAKEEADLKRSEKCSTSKGDDISDDLDLSSDIKGILSALKHIKDKGQKDGQKKNEATIGTVASEIRAMLDDTKSKFEKERFSLIKAISKSSKEYEISLKNEYANFQAAYEKYCKEKAAHLQVFKDIFSKFEKEKEKTFMRYKQQRKKEKTILAELEKTCADKIASAEESLKKKKSDDKSFSVLRKSLGSFLDCGSDDDFGSDD</sequence>
<dbReference type="EMBL" id="LFYR01001161">
    <property type="protein sequence ID" value="KMZ64374.1"/>
    <property type="molecule type" value="Genomic_DNA"/>
</dbReference>
<reference evidence="3" key="1">
    <citation type="journal article" date="2016" name="Nature">
        <title>The genome of the seagrass Zostera marina reveals angiosperm adaptation to the sea.</title>
        <authorList>
            <person name="Olsen J.L."/>
            <person name="Rouze P."/>
            <person name="Verhelst B."/>
            <person name="Lin Y.-C."/>
            <person name="Bayer T."/>
            <person name="Collen J."/>
            <person name="Dattolo E."/>
            <person name="De Paoli E."/>
            <person name="Dittami S."/>
            <person name="Maumus F."/>
            <person name="Michel G."/>
            <person name="Kersting A."/>
            <person name="Lauritano C."/>
            <person name="Lohaus R."/>
            <person name="Toepel M."/>
            <person name="Tonon T."/>
            <person name="Vanneste K."/>
            <person name="Amirebrahimi M."/>
            <person name="Brakel J."/>
            <person name="Bostroem C."/>
            <person name="Chovatia M."/>
            <person name="Grimwood J."/>
            <person name="Jenkins J.W."/>
            <person name="Jueterbock A."/>
            <person name="Mraz A."/>
            <person name="Stam W.T."/>
            <person name="Tice H."/>
            <person name="Bornberg-Bauer E."/>
            <person name="Green P.J."/>
            <person name="Pearson G.A."/>
            <person name="Procaccini G."/>
            <person name="Duarte C.M."/>
            <person name="Schmutz J."/>
            <person name="Reusch T.B.H."/>
            <person name="Van de Peer Y."/>
        </authorList>
    </citation>
    <scope>NUCLEOTIDE SEQUENCE [LARGE SCALE GENOMIC DNA]</scope>
    <source>
        <strain evidence="3">cv. Finnish</strain>
    </source>
</reference>
<proteinExistence type="predicted"/>
<feature type="compositionally biased region" description="Basic and acidic residues" evidence="1">
    <location>
        <begin position="13"/>
        <end position="32"/>
    </location>
</feature>
<evidence type="ECO:0000313" key="2">
    <source>
        <dbReference type="EMBL" id="KMZ64374.1"/>
    </source>
</evidence>
<keyword evidence="3" id="KW-1185">Reference proteome</keyword>
<accession>A0A0K9P5T9</accession>
<dbReference type="PANTHER" id="PTHR35295:SF1">
    <property type="entry name" value="DNA LIGASE-LIKE PROTEIN"/>
    <property type="match status" value="1"/>
</dbReference>
<organism evidence="2 3">
    <name type="scientific">Zostera marina</name>
    <name type="common">Eelgrass</name>
    <dbReference type="NCBI Taxonomy" id="29655"/>
    <lineage>
        <taxon>Eukaryota</taxon>
        <taxon>Viridiplantae</taxon>
        <taxon>Streptophyta</taxon>
        <taxon>Embryophyta</taxon>
        <taxon>Tracheophyta</taxon>
        <taxon>Spermatophyta</taxon>
        <taxon>Magnoliopsida</taxon>
        <taxon>Liliopsida</taxon>
        <taxon>Zosteraceae</taxon>
        <taxon>Zostera</taxon>
    </lineage>
</organism>
<evidence type="ECO:0000313" key="3">
    <source>
        <dbReference type="Proteomes" id="UP000036987"/>
    </source>
</evidence>
<dbReference type="Proteomes" id="UP000036987">
    <property type="component" value="Unassembled WGS sequence"/>
</dbReference>
<dbReference type="PANTHER" id="PTHR35295">
    <property type="entry name" value="DNA LIGASE-LIKE PROTEIN"/>
    <property type="match status" value="1"/>
</dbReference>
<dbReference type="OMA" id="TMISEHE"/>
<gene>
    <name evidence="2" type="ORF">ZOSMA_373G00220</name>
</gene>
<dbReference type="STRING" id="29655.A0A0K9P5T9"/>